<evidence type="ECO:0000259" key="2">
    <source>
        <dbReference type="Pfam" id="PF06283"/>
    </source>
</evidence>
<dbReference type="AlphaFoldDB" id="A0A1C7D777"/>
<dbReference type="Gene3D" id="3.40.50.880">
    <property type="match status" value="1"/>
</dbReference>
<feature type="domain" description="ThuA-like" evidence="2">
    <location>
        <begin position="38"/>
        <end position="260"/>
    </location>
</feature>
<keyword evidence="4" id="KW-1185">Reference proteome</keyword>
<dbReference type="InterPro" id="IPR029062">
    <property type="entry name" value="Class_I_gatase-like"/>
</dbReference>
<reference evidence="3 4" key="1">
    <citation type="submission" date="2016-07" db="EMBL/GenBank/DDBJ databases">
        <title>Complete genome sequence of Altererythrobacter namhicola JCM 16345T, containing esterase-encoding genes.</title>
        <authorList>
            <person name="Cheng H."/>
            <person name="Wu Y.-H."/>
            <person name="Jian S.-L."/>
            <person name="Huo Y.-Y."/>
            <person name="Wang C.-S."/>
            <person name="Xu X.-W."/>
        </authorList>
    </citation>
    <scope>NUCLEOTIDE SEQUENCE [LARGE SCALE GENOMIC DNA]</scope>
    <source>
        <strain evidence="3 4">JCM 16345</strain>
    </source>
</reference>
<proteinExistence type="predicted"/>
<gene>
    <name evidence="3" type="ORF">A6F65_01010</name>
</gene>
<dbReference type="RefSeq" id="WP_169817005.1">
    <property type="nucleotide sequence ID" value="NZ_CP016545.1"/>
</dbReference>
<evidence type="ECO:0000256" key="1">
    <source>
        <dbReference type="SAM" id="SignalP"/>
    </source>
</evidence>
<sequence length="269" mass="29245">MRRLRLLALSLLAALAAPLASAQDAADDVQVAAPAATLLVYSRTGGWRHDSIDEAWAAIATIAHARGWSVTFTEDPAWFEADGLVQFDAVIWAQANGDTLSPSQKAAFRAFVENGGGYVGLHSAGDATHVWPWYAQELVGARFIGHPLNPGVRSGTIAVEDRAHPATAHLPARWHRVDEWYSFDRSVRGKFHVLATLDETTYVPGTWKDGVSLVMGEDHPIAWARCLAQGRSFYSALGHTEESYAEPAMRQHIEGGISWAMGEGDCPET</sequence>
<feature type="chain" id="PRO_5008884378" evidence="1">
    <location>
        <begin position="23"/>
        <end position="269"/>
    </location>
</feature>
<evidence type="ECO:0000313" key="4">
    <source>
        <dbReference type="Proteomes" id="UP000092698"/>
    </source>
</evidence>
<dbReference type="InterPro" id="IPR029010">
    <property type="entry name" value="ThuA-like"/>
</dbReference>
<keyword evidence="1" id="KW-0732">Signal</keyword>
<name>A0A1C7D777_9SPHN</name>
<feature type="signal peptide" evidence="1">
    <location>
        <begin position="1"/>
        <end position="22"/>
    </location>
</feature>
<dbReference type="Proteomes" id="UP000092698">
    <property type="component" value="Chromosome"/>
</dbReference>
<dbReference type="Pfam" id="PF06283">
    <property type="entry name" value="ThuA"/>
    <property type="match status" value="1"/>
</dbReference>
<organism evidence="3 4">
    <name type="scientific">Paraurantiacibacter namhicola</name>
    <dbReference type="NCBI Taxonomy" id="645517"/>
    <lineage>
        <taxon>Bacteria</taxon>
        <taxon>Pseudomonadati</taxon>
        <taxon>Pseudomonadota</taxon>
        <taxon>Alphaproteobacteria</taxon>
        <taxon>Sphingomonadales</taxon>
        <taxon>Erythrobacteraceae</taxon>
        <taxon>Paraurantiacibacter</taxon>
    </lineage>
</organism>
<protein>
    <submittedName>
        <fullName evidence="3">Trehalose utilization</fullName>
    </submittedName>
</protein>
<dbReference type="STRING" id="645517.A6F65_01010"/>
<dbReference type="PANTHER" id="PTHR40469">
    <property type="entry name" value="SECRETED GLYCOSYL HYDROLASE"/>
    <property type="match status" value="1"/>
</dbReference>
<dbReference type="EMBL" id="CP016545">
    <property type="protein sequence ID" value="ANU07320.1"/>
    <property type="molecule type" value="Genomic_DNA"/>
</dbReference>
<dbReference type="SUPFAM" id="SSF52317">
    <property type="entry name" value="Class I glutamine amidotransferase-like"/>
    <property type="match status" value="1"/>
</dbReference>
<evidence type="ECO:0000313" key="3">
    <source>
        <dbReference type="EMBL" id="ANU07320.1"/>
    </source>
</evidence>
<dbReference type="PANTHER" id="PTHR40469:SF2">
    <property type="entry name" value="GALACTOSE-BINDING DOMAIN-LIKE SUPERFAMILY PROTEIN"/>
    <property type="match status" value="1"/>
</dbReference>
<accession>A0A1C7D777</accession>
<dbReference type="KEGG" id="anh:A6F65_01010"/>